<dbReference type="InterPro" id="IPR002123">
    <property type="entry name" value="Plipid/glycerol_acylTrfase"/>
</dbReference>
<reference evidence="3" key="1">
    <citation type="submission" date="2016-12" db="EMBL/GenBank/DDBJ databases">
        <title>Comparative genomics of four Isosphaeraceae planctomycetes: a common pool of plasmids and glycoside hydrolase genes.</title>
        <authorList>
            <person name="Ivanova A."/>
        </authorList>
    </citation>
    <scope>NUCLEOTIDE SEQUENCE [LARGE SCALE GENOMIC DNA]</scope>
    <source>
        <strain evidence="3">PX4</strain>
    </source>
</reference>
<dbReference type="STRING" id="1387353.BSF38_05168"/>
<accession>A0A1U7CXD2</accession>
<feature type="domain" description="Phospholipid/glycerol acyltransferase" evidence="1">
    <location>
        <begin position="51"/>
        <end position="170"/>
    </location>
</feature>
<dbReference type="CDD" id="cd06551">
    <property type="entry name" value="LPLAT"/>
    <property type="match status" value="1"/>
</dbReference>
<organism evidence="2 3">
    <name type="scientific">Paludisphaera borealis</name>
    <dbReference type="NCBI Taxonomy" id="1387353"/>
    <lineage>
        <taxon>Bacteria</taxon>
        <taxon>Pseudomonadati</taxon>
        <taxon>Planctomycetota</taxon>
        <taxon>Planctomycetia</taxon>
        <taxon>Isosphaerales</taxon>
        <taxon>Isosphaeraceae</taxon>
        <taxon>Paludisphaera</taxon>
    </lineage>
</organism>
<evidence type="ECO:0000313" key="2">
    <source>
        <dbReference type="EMBL" id="APW63595.1"/>
    </source>
</evidence>
<protein>
    <recommendedName>
        <fullName evidence="1">Phospholipid/glycerol acyltransferase domain-containing protein</fullName>
    </recommendedName>
</protein>
<dbReference type="SMART" id="SM00563">
    <property type="entry name" value="PlsC"/>
    <property type="match status" value="1"/>
</dbReference>
<dbReference type="EMBL" id="CP019082">
    <property type="protein sequence ID" value="APW63595.1"/>
    <property type="molecule type" value="Genomic_DNA"/>
</dbReference>
<sequence length="271" mass="30023">MTSRSLDALPRRSARLFRGFRKYARRYISKNFHAMRIDAGGTLPDLPDGPLIVAMNHPSWWDPLTAVVLSGLMPDARAHYAPMDAGGLAQYRFMEWLGIFGIELGTTRGSLVFLRKCNAVLARPESVLWITAQGRFADVRDRPTRLKVGIGHLLHRASRVSVVPLAIEYPFWNDRLPELLVRFGPLIDVGDGAAESSEGWTRRIESALEAVQNHLAESACRRDPEAFNVLIGGTAGVGGFYDVGRRFLAAIRGKPFIADHQAHQPTGESQP</sequence>
<dbReference type="GO" id="GO:0016746">
    <property type="term" value="F:acyltransferase activity"/>
    <property type="evidence" value="ECO:0007669"/>
    <property type="project" value="InterPro"/>
</dbReference>
<dbReference type="Proteomes" id="UP000186309">
    <property type="component" value="Chromosome"/>
</dbReference>
<evidence type="ECO:0000259" key="1">
    <source>
        <dbReference type="SMART" id="SM00563"/>
    </source>
</evidence>
<keyword evidence="3" id="KW-1185">Reference proteome</keyword>
<gene>
    <name evidence="2" type="ORF">BSF38_05168</name>
</gene>
<dbReference type="AlphaFoldDB" id="A0A1U7CXD2"/>
<dbReference type="RefSeq" id="WP_076349925.1">
    <property type="nucleotide sequence ID" value="NZ_CP019082.1"/>
</dbReference>
<dbReference type="KEGG" id="pbor:BSF38_05168"/>
<evidence type="ECO:0000313" key="3">
    <source>
        <dbReference type="Proteomes" id="UP000186309"/>
    </source>
</evidence>
<proteinExistence type="predicted"/>
<name>A0A1U7CXD2_9BACT</name>
<dbReference type="OrthoDB" id="152799at2"/>